<dbReference type="PROSITE" id="PS00615">
    <property type="entry name" value="C_TYPE_LECTIN_1"/>
    <property type="match status" value="1"/>
</dbReference>
<dbReference type="OrthoDB" id="9948593at2759"/>
<dbReference type="PROSITE" id="PS51828">
    <property type="entry name" value="PTX_2"/>
    <property type="match status" value="1"/>
</dbReference>
<dbReference type="PROSITE" id="PS50041">
    <property type="entry name" value="C_TYPE_LECTIN_2"/>
    <property type="match status" value="5"/>
</dbReference>
<proteinExistence type="predicted"/>
<evidence type="ECO:0000313" key="5">
    <source>
        <dbReference type="EMBL" id="TFJ99887.1"/>
    </source>
</evidence>
<dbReference type="Proteomes" id="UP000297703">
    <property type="component" value="Unassembled WGS sequence"/>
</dbReference>
<evidence type="ECO:0000259" key="4">
    <source>
        <dbReference type="PROSITE" id="PS51828"/>
    </source>
</evidence>
<dbReference type="EMBL" id="QXTE01000299">
    <property type="protein sequence ID" value="TFJ99887.1"/>
    <property type="molecule type" value="Genomic_DNA"/>
</dbReference>
<comment type="caution">
    <text evidence="2">Lacks conserved residue(s) required for the propagation of feature annotation.</text>
</comment>
<dbReference type="InterPro" id="IPR018378">
    <property type="entry name" value="C-type_lectin_CS"/>
</dbReference>
<accession>A0A4D9DTL4</accession>
<dbReference type="Pfam" id="PF00354">
    <property type="entry name" value="Pentaxin"/>
    <property type="match status" value="1"/>
</dbReference>
<name>A0A4D9DTL4_9SAUR</name>
<dbReference type="InterPro" id="IPR050111">
    <property type="entry name" value="C-type_lectin/snaclec_domain"/>
</dbReference>
<dbReference type="InterPro" id="IPR013320">
    <property type="entry name" value="ConA-like_dom_sf"/>
</dbReference>
<dbReference type="PANTHER" id="PTHR22803">
    <property type="entry name" value="MANNOSE, PHOSPHOLIPASE, LECTIN RECEPTOR RELATED"/>
    <property type="match status" value="1"/>
</dbReference>
<keyword evidence="6" id="KW-1185">Reference proteome</keyword>
<dbReference type="CDD" id="cd00037">
    <property type="entry name" value="CLECT"/>
    <property type="match status" value="5"/>
</dbReference>
<sequence length="1665" mass="182402">MGRDGCCWPVAIRVALELTLASCVWGLCPSGWLPYRNMLCLFVPAKGPALSWSQARAFCQERKAELIVIGDYNKQIFLMELTDRGGGPGSQYWMGLARLAGEAELTWVDGTPISKSWYRNWLWSHPKGKHCAQLVGFYLNQWRDWDCNSTSSFICEMPATDAFPSSMRAVRFRSHCYTFHFPALWEMRTWPQALAFCKQSGGSLASVQGEDENAFLSDAFPADGWHMWIGLQFSTAWRWSDTSVPVYYKWHHPVANLSGQCVVMGLRPSDLSRHGTWETRGCDTEPPTKATGFFCKYSHGSCGLPAPVEFPLPGGMGPYATADVVFSLPRHSVCTVMLTKAYTRAALFQLRLESNATHVYGSLAAEFTGASVQKELVPMPFSAGLSTWGFITFPAGMIGFFNHQEHFRVFSDRAISFANLGSLLISGVTVANASLEYRASSAIRLPSGKSAPRSAMRLENAVTQYLSSFTLGLWIRSTFASSNKMGLLSYLVRSRPAELALFLLAPAGLEFWLKGAVMLRDTAGLLLDGSWHHLAISISSDLSASPYMVFIDGEPQEPDFADSAWFLWKGLAVGGVWNVGQPEIVDKGGLTLGGRYVGELSEVNLWDRALPRLSVKQLAASRDKWKFPGNVVSWSQLADARSGAVEITTASHSAVLCSDPERGLVYVEPAVERCPKNSLWGLQLDGRLRSLTSSLCLLVGLDGVSLGCNSDCASAGRSSFRLLPDQRLQNLHSGFCLFQKPRSPGLFLQKCSSHALRFALDEDVHCPRAQGWRSRKKKCLHVVAGAALEWNQALKYCQRFPNGSLLTLSSPEDRSWLQEELSWSVWTGLHGGRRGSLHQWADGTSFNKDLQSWILPAEVPSEMVCVLLLPSGFLKEEPCQRPHRWVCQTPQRNRFYVEVSGKSFYGSLSAEGSFSSLPAAKAQCTSLGRGCSAVVSTAGSYYLYHGTRFVNLEDPAMDPAAAVHIKAGCVPGYTGQDCQSECPACDAGVSCNPLTGTCDGLLYSRQHAGTQAAAYISLKCPPFAGWVFKHGSCVLLEHKGSQREAEPICRRYLAAEVLEIKPAPDLLCGTPSEGRGPEKRCPSGSLWSCQRAEEVELPALREKLLVSFQDFVWQRHASLGAAKDSCFLQRENCTGVTQLHGAYYTVNGTVLVDSPGSGATLYVKSACSPGYSGVRCARRCLPCPSTRTCNPLSGRCEGLLSCVRRVGPSCLHGLVSGRCPGGAGWWYWDGHCYYVEESDAKTWQQAEAACSASGEGMGLLALDSLEEKAWVTAMVQRDSWTGLNDGDGDGSWTWAVAQHADGAAPWLADVPLLPGGCLSIGAPGDSGLTVSNCSGLKPWVCEGAEVPWSRCPTEPGWRHWNGSCYYRDSSLAGSTWQEGLQVCRQFRQTELLYLTSRQEKDWVCSNFRGAFWTGLNDQTDESVFQWTTRDPITRQLAEHLQDDLAAGGLKDCVWLDTASGLLTDASCEERKPFICKCSAATEWFVKQPGRGVVGDPAFLHHSAESLEQAKQECLRERSVCAAVLQAGTGVYLISSMAGIISRPNSTLYIWTICAEGFSGLRCHRYTAPQERPACDCSGRVWVSATQVCGVPVQSCIDYCRHTTAQSNCSLCLPLCSDSSLAVLDPEELAVVSMVQFKVSQSLNLTSEDERDQMNASKIIYHSELP</sequence>
<evidence type="ECO:0000313" key="6">
    <source>
        <dbReference type="Proteomes" id="UP000297703"/>
    </source>
</evidence>
<comment type="caution">
    <text evidence="5">The sequence shown here is derived from an EMBL/GenBank/DDBJ whole genome shotgun (WGS) entry which is preliminary data.</text>
</comment>
<reference evidence="5 6" key="1">
    <citation type="submission" date="2019-04" db="EMBL/GenBank/DDBJ databases">
        <title>Draft genome of the big-headed turtle Platysternon megacephalum.</title>
        <authorList>
            <person name="Gong S."/>
        </authorList>
    </citation>
    <scope>NUCLEOTIDE SEQUENCE [LARGE SCALE GENOMIC DNA]</scope>
    <source>
        <strain evidence="5">DO16091913</strain>
        <tissue evidence="5">Muscle</tissue>
    </source>
</reference>
<dbReference type="SUPFAM" id="SSF56436">
    <property type="entry name" value="C-type lectin-like"/>
    <property type="match status" value="5"/>
</dbReference>
<organism evidence="5 6">
    <name type="scientific">Platysternon megacephalum</name>
    <name type="common">big-headed turtle</name>
    <dbReference type="NCBI Taxonomy" id="55544"/>
    <lineage>
        <taxon>Eukaryota</taxon>
        <taxon>Metazoa</taxon>
        <taxon>Chordata</taxon>
        <taxon>Craniata</taxon>
        <taxon>Vertebrata</taxon>
        <taxon>Euteleostomi</taxon>
        <taxon>Archelosauria</taxon>
        <taxon>Testudinata</taxon>
        <taxon>Testudines</taxon>
        <taxon>Cryptodira</taxon>
        <taxon>Durocryptodira</taxon>
        <taxon>Testudinoidea</taxon>
        <taxon>Platysternidae</taxon>
        <taxon>Platysternon</taxon>
    </lineage>
</organism>
<feature type="domain" description="C-type lectin" evidence="3">
    <location>
        <begin position="1360"/>
        <end position="1476"/>
    </location>
</feature>
<dbReference type="InterPro" id="IPR016187">
    <property type="entry name" value="CTDL_fold"/>
</dbReference>
<keyword evidence="1" id="KW-1015">Disulfide bond</keyword>
<feature type="domain" description="Pentraxin (PTX)" evidence="4">
    <location>
        <begin position="441"/>
        <end position="654"/>
    </location>
</feature>
<evidence type="ECO:0000256" key="2">
    <source>
        <dbReference type="PROSITE-ProRule" id="PRU01172"/>
    </source>
</evidence>
<feature type="domain" description="C-type lectin" evidence="3">
    <location>
        <begin position="36"/>
        <end position="156"/>
    </location>
</feature>
<dbReference type="STRING" id="55544.A0A4D9DTL4"/>
<dbReference type="SUPFAM" id="SSF49899">
    <property type="entry name" value="Concanavalin A-like lectins/glucanases"/>
    <property type="match status" value="1"/>
</dbReference>
<dbReference type="Gene3D" id="3.10.100.10">
    <property type="entry name" value="Mannose-Binding Protein A, subunit A"/>
    <property type="match status" value="5"/>
</dbReference>
<protein>
    <submittedName>
        <fullName evidence="5">Neurotrophin-3</fullName>
    </submittedName>
</protein>
<dbReference type="Gene3D" id="2.60.120.200">
    <property type="match status" value="1"/>
</dbReference>
<evidence type="ECO:0000259" key="3">
    <source>
        <dbReference type="PROSITE" id="PS50041"/>
    </source>
</evidence>
<dbReference type="SMART" id="SM00034">
    <property type="entry name" value="CLECT"/>
    <property type="match status" value="5"/>
</dbReference>
<gene>
    <name evidence="5" type="ORF">DR999_PMT18026</name>
</gene>
<dbReference type="InterPro" id="IPR001304">
    <property type="entry name" value="C-type_lectin-like"/>
</dbReference>
<dbReference type="Pfam" id="PF00059">
    <property type="entry name" value="Lectin_C"/>
    <property type="match status" value="5"/>
</dbReference>
<dbReference type="SMART" id="SM00159">
    <property type="entry name" value="PTX"/>
    <property type="match status" value="1"/>
</dbReference>
<dbReference type="InterPro" id="IPR016186">
    <property type="entry name" value="C-type_lectin-like/link_sf"/>
</dbReference>
<feature type="domain" description="C-type lectin" evidence="3">
    <location>
        <begin position="172"/>
        <end position="283"/>
    </location>
</feature>
<dbReference type="InterPro" id="IPR001759">
    <property type="entry name" value="PTX_dom"/>
</dbReference>
<feature type="domain" description="C-type lectin" evidence="3">
    <location>
        <begin position="775"/>
        <end position="888"/>
    </location>
</feature>
<feature type="domain" description="C-type lectin" evidence="3">
    <location>
        <begin position="1228"/>
        <end position="1342"/>
    </location>
</feature>
<evidence type="ECO:0000256" key="1">
    <source>
        <dbReference type="ARBA" id="ARBA00023157"/>
    </source>
</evidence>
<reference evidence="5 6" key="2">
    <citation type="submission" date="2019-04" db="EMBL/GenBank/DDBJ databases">
        <title>The genome sequence of big-headed turtle.</title>
        <authorList>
            <person name="Gong S."/>
        </authorList>
    </citation>
    <scope>NUCLEOTIDE SEQUENCE [LARGE SCALE GENOMIC DNA]</scope>
    <source>
        <strain evidence="5">DO16091913</strain>
        <tissue evidence="5">Muscle</tissue>
    </source>
</reference>